<evidence type="ECO:0000259" key="2">
    <source>
        <dbReference type="Pfam" id="PF13369"/>
    </source>
</evidence>
<gene>
    <name evidence="3" type="ORF">GCM10007047_29390</name>
</gene>
<proteinExistence type="inferred from homology"/>
<keyword evidence="4" id="KW-1185">Reference proteome</keyword>
<dbReference type="EMBL" id="BMXG01000023">
    <property type="protein sequence ID" value="GHC10195.1"/>
    <property type="molecule type" value="Genomic_DNA"/>
</dbReference>
<dbReference type="Proteomes" id="UP000642829">
    <property type="component" value="Unassembled WGS sequence"/>
</dbReference>
<evidence type="ECO:0000256" key="1">
    <source>
        <dbReference type="ARBA" id="ARBA00007100"/>
    </source>
</evidence>
<dbReference type="PANTHER" id="PTHR31350:SF21">
    <property type="entry name" value="F-BOX ONLY PROTEIN 21"/>
    <property type="match status" value="1"/>
</dbReference>
<organism evidence="3 4">
    <name type="scientific">Cerasicoccus arenae</name>
    <dbReference type="NCBI Taxonomy" id="424488"/>
    <lineage>
        <taxon>Bacteria</taxon>
        <taxon>Pseudomonadati</taxon>
        <taxon>Verrucomicrobiota</taxon>
        <taxon>Opitutia</taxon>
        <taxon>Puniceicoccales</taxon>
        <taxon>Cerasicoccaceae</taxon>
        <taxon>Cerasicoccus</taxon>
    </lineage>
</organism>
<dbReference type="AlphaFoldDB" id="A0A8J3GDZ3"/>
<protein>
    <recommendedName>
        <fullName evidence="2">Protein SirB1 N-terminal domain-containing protein</fullName>
    </recommendedName>
</protein>
<dbReference type="PANTHER" id="PTHR31350">
    <property type="entry name" value="SI:DKEY-261L7.2"/>
    <property type="match status" value="1"/>
</dbReference>
<name>A0A8J3GDZ3_9BACT</name>
<dbReference type="InterPro" id="IPR032698">
    <property type="entry name" value="SirB1_N"/>
</dbReference>
<accession>A0A8J3GDZ3</accession>
<feature type="domain" description="Protein SirB1 N-terminal" evidence="2">
    <location>
        <begin position="78"/>
        <end position="226"/>
    </location>
</feature>
<comment type="similarity">
    <text evidence="1">Belongs to the UPF0162 family.</text>
</comment>
<evidence type="ECO:0000313" key="4">
    <source>
        <dbReference type="Proteomes" id="UP000642829"/>
    </source>
</evidence>
<evidence type="ECO:0000313" key="3">
    <source>
        <dbReference type="EMBL" id="GHC10195.1"/>
    </source>
</evidence>
<reference evidence="3" key="1">
    <citation type="journal article" date="2014" name="Int. J. Syst. Evol. Microbiol.">
        <title>Complete genome sequence of Corynebacterium casei LMG S-19264T (=DSM 44701T), isolated from a smear-ripened cheese.</title>
        <authorList>
            <consortium name="US DOE Joint Genome Institute (JGI-PGF)"/>
            <person name="Walter F."/>
            <person name="Albersmeier A."/>
            <person name="Kalinowski J."/>
            <person name="Ruckert C."/>
        </authorList>
    </citation>
    <scope>NUCLEOTIDE SEQUENCE</scope>
    <source>
        <strain evidence="3">KCTC 12870</strain>
    </source>
</reference>
<sequence length="260" mass="29772">MRAELERLGPVGVSFLREAVLHPESSVGCAARELLESLTGGQPERVFRDFIRSFHYELETGVLLLDRVANPDVGMVDYERFLAEVSDRCRELLLHPSTAWEKCRILNRVIFGEYGFTGDMESFYDPRNSFLSEVVSRRRGIPISLSILYLLVADRCHLELSPIAFPGRFMVGCFLDADPFYIDVFEGGVFRGIEEIEEMLEPYQIELEPAVFAPCPVGEVLARCCRNLVNQYSREGDSDRVRLFTEYVNEFEAAYRLNDE</sequence>
<reference evidence="3" key="2">
    <citation type="submission" date="2020-09" db="EMBL/GenBank/DDBJ databases">
        <authorList>
            <person name="Sun Q."/>
            <person name="Kim S."/>
        </authorList>
    </citation>
    <scope>NUCLEOTIDE SEQUENCE</scope>
    <source>
        <strain evidence="3">KCTC 12870</strain>
    </source>
</reference>
<dbReference type="Pfam" id="PF13369">
    <property type="entry name" value="Transglut_core2"/>
    <property type="match status" value="1"/>
</dbReference>
<comment type="caution">
    <text evidence="3">The sequence shown here is derived from an EMBL/GenBank/DDBJ whole genome shotgun (WGS) entry which is preliminary data.</text>
</comment>